<feature type="domain" description="DNA mismatch repair proteins mutS family" evidence="9">
    <location>
        <begin position="896"/>
        <end position="912"/>
    </location>
</feature>
<comment type="similarity">
    <text evidence="1">Belongs to the DNA mismatch repair MutS family. MSH3 subfamily.</text>
</comment>
<dbReference type="Pfam" id="PF00488">
    <property type="entry name" value="MutS_V"/>
    <property type="match status" value="2"/>
</dbReference>
<gene>
    <name evidence="10" type="primary">g8302</name>
    <name evidence="10" type="ORF">VP750_LOCUS7138</name>
</gene>
<dbReference type="EMBL" id="CAXHTA020000012">
    <property type="protein sequence ID" value="CAL5225479.1"/>
    <property type="molecule type" value="Genomic_DNA"/>
</dbReference>
<dbReference type="InterPro" id="IPR036678">
    <property type="entry name" value="MutS_con_dom_sf"/>
</dbReference>
<evidence type="ECO:0000256" key="3">
    <source>
        <dbReference type="ARBA" id="ARBA00022763"/>
    </source>
</evidence>
<keyword evidence="6 7" id="KW-0234">DNA repair</keyword>
<feature type="compositionally biased region" description="Polar residues" evidence="8">
    <location>
        <begin position="61"/>
        <end position="71"/>
    </location>
</feature>
<organism evidence="10 11">
    <name type="scientific">Coccomyxa viridis</name>
    <dbReference type="NCBI Taxonomy" id="1274662"/>
    <lineage>
        <taxon>Eukaryota</taxon>
        <taxon>Viridiplantae</taxon>
        <taxon>Chlorophyta</taxon>
        <taxon>core chlorophytes</taxon>
        <taxon>Trebouxiophyceae</taxon>
        <taxon>Trebouxiophyceae incertae sedis</taxon>
        <taxon>Coccomyxaceae</taxon>
        <taxon>Coccomyxa</taxon>
    </lineage>
</organism>
<evidence type="ECO:0000313" key="11">
    <source>
        <dbReference type="Proteomes" id="UP001497392"/>
    </source>
</evidence>
<dbReference type="SUPFAM" id="SSF48334">
    <property type="entry name" value="DNA repair protein MutS, domain III"/>
    <property type="match status" value="1"/>
</dbReference>
<dbReference type="PIRSF" id="PIRSF037677">
    <property type="entry name" value="DNA_mis_repair_Msh6"/>
    <property type="match status" value="1"/>
</dbReference>
<feature type="compositionally biased region" description="Basic and acidic residues" evidence="8">
    <location>
        <begin position="49"/>
        <end position="58"/>
    </location>
</feature>
<dbReference type="Gene3D" id="3.40.1170.10">
    <property type="entry name" value="DNA repair protein MutS, domain I"/>
    <property type="match status" value="1"/>
</dbReference>
<dbReference type="Gene3D" id="1.10.1420.10">
    <property type="match status" value="2"/>
</dbReference>
<keyword evidence="2 7" id="KW-0547">Nucleotide-binding</keyword>
<feature type="region of interest" description="Disordered" evidence="8">
    <location>
        <begin position="18"/>
        <end position="121"/>
    </location>
</feature>
<dbReference type="SMART" id="SM00534">
    <property type="entry name" value="MUTSac"/>
    <property type="match status" value="1"/>
</dbReference>
<dbReference type="InterPro" id="IPR000432">
    <property type="entry name" value="DNA_mismatch_repair_MutS_C"/>
</dbReference>
<dbReference type="InterPro" id="IPR017261">
    <property type="entry name" value="DNA_mismatch_repair_MutS/MSH"/>
</dbReference>
<protein>
    <recommendedName>
        <fullName evidence="7">DNA mismatch repair protein</fullName>
    </recommendedName>
</protein>
<dbReference type="Pfam" id="PF05188">
    <property type="entry name" value="MutS_II"/>
    <property type="match status" value="1"/>
</dbReference>
<keyword evidence="4 7" id="KW-0067">ATP-binding</keyword>
<dbReference type="SUPFAM" id="SSF55271">
    <property type="entry name" value="DNA repair protein MutS, domain I"/>
    <property type="match status" value="1"/>
</dbReference>
<dbReference type="Pfam" id="PF05192">
    <property type="entry name" value="MutS_III"/>
    <property type="match status" value="1"/>
</dbReference>
<dbReference type="SMART" id="SM00533">
    <property type="entry name" value="MUTSd"/>
    <property type="match status" value="1"/>
</dbReference>
<evidence type="ECO:0000313" key="10">
    <source>
        <dbReference type="EMBL" id="CAL5225479.1"/>
    </source>
</evidence>
<comment type="caution">
    <text evidence="10">The sequence shown here is derived from an EMBL/GenBank/DDBJ whole genome shotgun (WGS) entry which is preliminary data.</text>
</comment>
<dbReference type="SUPFAM" id="SSF53150">
    <property type="entry name" value="DNA repair protein MutS, domain II"/>
    <property type="match status" value="1"/>
</dbReference>
<dbReference type="SUPFAM" id="SSF52540">
    <property type="entry name" value="P-loop containing nucleoside triphosphate hydrolases"/>
    <property type="match status" value="1"/>
</dbReference>
<dbReference type="PANTHER" id="PTHR11361">
    <property type="entry name" value="DNA MISMATCH REPAIR PROTEIN MUTS FAMILY MEMBER"/>
    <property type="match status" value="1"/>
</dbReference>
<dbReference type="PROSITE" id="PS00486">
    <property type="entry name" value="DNA_MISMATCH_REPAIR_2"/>
    <property type="match status" value="1"/>
</dbReference>
<dbReference type="Pfam" id="PF01624">
    <property type="entry name" value="MutS_I"/>
    <property type="match status" value="1"/>
</dbReference>
<dbReference type="InterPro" id="IPR007860">
    <property type="entry name" value="DNA_mmatch_repair_MutS_con_dom"/>
</dbReference>
<dbReference type="InterPro" id="IPR007695">
    <property type="entry name" value="DNA_mismatch_repair_MutS-lik_N"/>
</dbReference>
<accession>A0ABP1G2J2</accession>
<keyword evidence="3 7" id="KW-0227">DNA damage</keyword>
<evidence type="ECO:0000256" key="4">
    <source>
        <dbReference type="ARBA" id="ARBA00022840"/>
    </source>
</evidence>
<evidence type="ECO:0000256" key="5">
    <source>
        <dbReference type="ARBA" id="ARBA00023125"/>
    </source>
</evidence>
<dbReference type="InterPro" id="IPR027417">
    <property type="entry name" value="P-loop_NTPase"/>
</dbReference>
<dbReference type="InterPro" id="IPR016151">
    <property type="entry name" value="DNA_mismatch_repair_MutS_N"/>
</dbReference>
<evidence type="ECO:0000256" key="2">
    <source>
        <dbReference type="ARBA" id="ARBA00022741"/>
    </source>
</evidence>
<evidence type="ECO:0000256" key="7">
    <source>
        <dbReference type="PIRNR" id="PIRNR037677"/>
    </source>
</evidence>
<keyword evidence="5 7" id="KW-0238">DNA-binding</keyword>
<evidence type="ECO:0000256" key="1">
    <source>
        <dbReference type="ARBA" id="ARBA00007094"/>
    </source>
</evidence>
<name>A0ABP1G2J2_9CHLO</name>
<dbReference type="InterPro" id="IPR045076">
    <property type="entry name" value="MutS"/>
</dbReference>
<evidence type="ECO:0000259" key="9">
    <source>
        <dbReference type="PROSITE" id="PS00486"/>
    </source>
</evidence>
<dbReference type="PANTHER" id="PTHR11361:SF122">
    <property type="entry name" value="DNA MISMATCH REPAIR PROTEIN MSH3"/>
    <property type="match status" value="1"/>
</dbReference>
<evidence type="ECO:0000256" key="6">
    <source>
        <dbReference type="ARBA" id="ARBA00023204"/>
    </source>
</evidence>
<comment type="function">
    <text evidence="7">Component of the post-replicative DNA mismatch repair system (MMR).</text>
</comment>
<reference evidence="10 11" key="1">
    <citation type="submission" date="2024-06" db="EMBL/GenBank/DDBJ databases">
        <authorList>
            <person name="Kraege A."/>
            <person name="Thomma B."/>
        </authorList>
    </citation>
    <scope>NUCLEOTIDE SEQUENCE [LARGE SCALE GENOMIC DNA]</scope>
</reference>
<dbReference type="InterPro" id="IPR036187">
    <property type="entry name" value="DNA_mismatch_repair_MutS_sf"/>
</dbReference>
<dbReference type="InterPro" id="IPR007696">
    <property type="entry name" value="DNA_mismatch_repair_MutS_core"/>
</dbReference>
<dbReference type="Gene3D" id="3.40.50.300">
    <property type="entry name" value="P-loop containing nucleotide triphosphate hydrolases"/>
    <property type="match status" value="1"/>
</dbReference>
<dbReference type="Gene3D" id="3.30.420.110">
    <property type="entry name" value="MutS, connector domain"/>
    <property type="match status" value="1"/>
</dbReference>
<keyword evidence="11" id="KW-1185">Reference proteome</keyword>
<proteinExistence type="inferred from homology"/>
<sequence length="1122" mass="121462">MAPKEKLVKGQRAISSFFFKKPEDKPSSHQKHVLGIPAAPQPPNKRQKRDSSQHKAAVDDSQVNGTPSGLTDAQIEQPDEPEPIDLTEAPQEHSGHPSRGAKPGAAGRRKPAPYDKDAQHQRFQNKLVLGPASGLERDKTVVPQKTTPLEDQVYALKRKHPGILLLIEVGYKYRLFGEDADIASSHCNIFSYPDRNFMTASVPVHRLHVYVRRLVEAGYKVGIVRQTETAALKKAGDNRNAPFTRELAALYTRATLEAGDKEHVGEGASSAISEGASPSSWSNESLSSYLVCVVEGDTVSPQGAVDIGVVAIEISTGDVLHAQFRDGAMRTELESRLVFAAPSELLVASPVSSASQRLLGAYSSQTAGLRSQTAPREKYSAAGAQAVLTSFYTHAGLNKGALETVMGLPPLVLQALAFAVDFLKPFGMEAVLQMSNSFRPFNTRQEMALSTNTLTQLEILHNSDTGAEHGSLLWLLDHTMTVFGGRLLRSWVAHPLRDAALIQERLDAVQELADAKREGEGVASNVAEALHGLGDLERGITRSLHGTAAPAEFYNVMRRMASIAPKLGVSATEAMQPERGLSGISSPLLQRLLSAAAAHEVSEAAWDLLSVMDEQAALANQKIDLFTNQERFPGVFEARANLTAADAALVGLLPVLRRTLRLPRLEYTSIMNQGDFLIEVPSDRKDIPREWERVSTTKKMHRYRPPEVQRAMTELEMAKERLQLAAQQAWAGFMRAFAALYAPFRAAVQALAALDALQSLASLAESPGYVRPAFVGPEEEPQLVIHQGRHPVLDAALIGSQVVPNDTTLCGASGPRACIVTGPNMGGKSCYIRQCALIAIMAQIGSFVPAESVRMHVFDSVFTRMGASDNLAMGRSTFLEELSETSDILASATERSLVIIDELGRGTSTHDGLAIAQASLHHLVANTRCLTLFVTHYPKVASIQQEYPQHVACGMMSFIQQDPDTLEPMPGSQDTPGGEQFSQASVRALPSTRAGALVSSSSQQAAVSVPQIIFLYQLVEGVADKSFGLNVARMAHLPSSVIQRAGIQAAAMEEDTLQRMGTQRKDPAYMELQAECAQVMQTAQAIQRAADLDAVGAAALLRQAQMRLQLSVAEIPQFRRTS</sequence>
<evidence type="ECO:0000256" key="8">
    <source>
        <dbReference type="SAM" id="MobiDB-lite"/>
    </source>
</evidence>
<dbReference type="Proteomes" id="UP001497392">
    <property type="component" value="Unassembled WGS sequence"/>
</dbReference>